<comment type="caution">
    <text evidence="9">The sequence shown here is derived from an EMBL/GenBank/DDBJ whole genome shotgun (WGS) entry which is preliminary data.</text>
</comment>
<dbReference type="InterPro" id="IPR020539">
    <property type="entry name" value="RNase_P_CS"/>
</dbReference>
<keyword evidence="5 7" id="KW-0378">Hydrolase</keyword>
<evidence type="ECO:0000256" key="3">
    <source>
        <dbReference type="ARBA" id="ARBA00022722"/>
    </source>
</evidence>
<dbReference type="Proteomes" id="UP001179280">
    <property type="component" value="Unassembled WGS sequence"/>
</dbReference>
<proteinExistence type="inferred from homology"/>
<accession>A0ABS2SZM3</accession>
<evidence type="ECO:0000256" key="5">
    <source>
        <dbReference type="ARBA" id="ARBA00022801"/>
    </source>
</evidence>
<dbReference type="EC" id="3.1.26.5" evidence="7 8"/>
<dbReference type="PROSITE" id="PS00648">
    <property type="entry name" value="RIBONUCLEASE_P"/>
    <property type="match status" value="1"/>
</dbReference>
<dbReference type="InterPro" id="IPR000100">
    <property type="entry name" value="RNase_P"/>
</dbReference>
<keyword evidence="4 7" id="KW-0255">Endonuclease</keyword>
<dbReference type="HAMAP" id="MF_00227">
    <property type="entry name" value="RNase_P"/>
    <property type="match status" value="1"/>
</dbReference>
<keyword evidence="2 7" id="KW-0819">tRNA processing</keyword>
<evidence type="ECO:0000256" key="1">
    <source>
        <dbReference type="ARBA" id="ARBA00002663"/>
    </source>
</evidence>
<dbReference type="RefSeq" id="WP_204468856.1">
    <property type="nucleotide sequence ID" value="NZ_JAFBCV010000019.1"/>
</dbReference>
<keyword evidence="10" id="KW-1185">Reference proteome</keyword>
<dbReference type="NCBIfam" id="TIGR00188">
    <property type="entry name" value="rnpA"/>
    <property type="match status" value="1"/>
</dbReference>
<keyword evidence="6 7" id="KW-0694">RNA-binding</keyword>
<evidence type="ECO:0000256" key="6">
    <source>
        <dbReference type="ARBA" id="ARBA00022884"/>
    </source>
</evidence>
<evidence type="ECO:0000256" key="4">
    <source>
        <dbReference type="ARBA" id="ARBA00022759"/>
    </source>
</evidence>
<dbReference type="Gene3D" id="3.30.230.10">
    <property type="match status" value="1"/>
</dbReference>
<sequence length="129" mass="15067">MKKEQRLKKNEEFSAVFKKGHSMANRQFVLYILPKEGQTSFRLGLSVSKRVGNAVCRNRIKRLIRVVFQDLEGQLKTDCDYVVIARLPARDLGLKEVQSSLEHVMRKSKALRRSHTQRTKIINREDVRD</sequence>
<evidence type="ECO:0000313" key="9">
    <source>
        <dbReference type="EMBL" id="MBM7840981.1"/>
    </source>
</evidence>
<dbReference type="GO" id="GO:0004526">
    <property type="term" value="F:ribonuclease P activity"/>
    <property type="evidence" value="ECO:0007669"/>
    <property type="project" value="UniProtKB-EC"/>
</dbReference>
<dbReference type="InterPro" id="IPR020568">
    <property type="entry name" value="Ribosomal_Su5_D2-typ_SF"/>
</dbReference>
<comment type="subunit">
    <text evidence="7">Consists of a catalytic RNA component (M1 or rnpB) and a protein subunit.</text>
</comment>
<dbReference type="Pfam" id="PF00825">
    <property type="entry name" value="Ribonuclease_P"/>
    <property type="match status" value="1"/>
</dbReference>
<reference evidence="9" key="1">
    <citation type="submission" date="2021-01" db="EMBL/GenBank/DDBJ databases">
        <title>Genomic Encyclopedia of Type Strains, Phase IV (KMG-IV): sequencing the most valuable type-strain genomes for metagenomic binning, comparative biology and taxonomic classification.</title>
        <authorList>
            <person name="Goeker M."/>
        </authorList>
    </citation>
    <scope>NUCLEOTIDE SEQUENCE</scope>
    <source>
        <strain evidence="9">DSM 21943</strain>
    </source>
</reference>
<dbReference type="EMBL" id="JAFBCV010000019">
    <property type="protein sequence ID" value="MBM7840981.1"/>
    <property type="molecule type" value="Genomic_DNA"/>
</dbReference>
<organism evidence="9 10">
    <name type="scientific">Shouchella xiaoxiensis</name>
    <dbReference type="NCBI Taxonomy" id="766895"/>
    <lineage>
        <taxon>Bacteria</taxon>
        <taxon>Bacillati</taxon>
        <taxon>Bacillota</taxon>
        <taxon>Bacilli</taxon>
        <taxon>Bacillales</taxon>
        <taxon>Bacillaceae</taxon>
        <taxon>Shouchella</taxon>
    </lineage>
</organism>
<dbReference type="PANTHER" id="PTHR33992">
    <property type="entry name" value="RIBONUCLEASE P PROTEIN COMPONENT"/>
    <property type="match status" value="1"/>
</dbReference>
<dbReference type="SUPFAM" id="SSF54211">
    <property type="entry name" value="Ribosomal protein S5 domain 2-like"/>
    <property type="match status" value="1"/>
</dbReference>
<comment type="function">
    <text evidence="1 7">RNaseP catalyzes the removal of the 5'-leader sequence from pre-tRNA to produce the mature 5'-terminus. It can also cleave other RNA substrates such as 4.5S RNA. The protein component plays an auxiliary but essential role in vivo by binding to the 5'-leader sequence and broadening the substrate specificity of the ribozyme.</text>
</comment>
<gene>
    <name evidence="7" type="primary">rnpA</name>
    <name evidence="9" type="ORF">JOC54_004275</name>
</gene>
<evidence type="ECO:0000256" key="2">
    <source>
        <dbReference type="ARBA" id="ARBA00022694"/>
    </source>
</evidence>
<evidence type="ECO:0000313" key="10">
    <source>
        <dbReference type="Proteomes" id="UP001179280"/>
    </source>
</evidence>
<name>A0ABS2SZM3_9BACI</name>
<comment type="similarity">
    <text evidence="7">Belongs to the RnpA family.</text>
</comment>
<evidence type="ECO:0000256" key="8">
    <source>
        <dbReference type="NCBIfam" id="TIGR00188"/>
    </source>
</evidence>
<keyword evidence="3 7" id="KW-0540">Nuclease</keyword>
<evidence type="ECO:0000256" key="7">
    <source>
        <dbReference type="HAMAP-Rule" id="MF_00227"/>
    </source>
</evidence>
<dbReference type="PANTHER" id="PTHR33992:SF1">
    <property type="entry name" value="RIBONUCLEASE P PROTEIN COMPONENT"/>
    <property type="match status" value="1"/>
</dbReference>
<dbReference type="InterPro" id="IPR014721">
    <property type="entry name" value="Ribsml_uS5_D2-typ_fold_subgr"/>
</dbReference>
<comment type="catalytic activity">
    <reaction evidence="7">
        <text>Endonucleolytic cleavage of RNA, removing 5'-extranucleotides from tRNA precursor.</text>
        <dbReference type="EC" id="3.1.26.5"/>
    </reaction>
</comment>
<protein>
    <recommendedName>
        <fullName evidence="7 8">Ribonuclease P protein component</fullName>
        <shortName evidence="7">RNase P protein</shortName>
        <shortName evidence="7">RNaseP protein</shortName>
        <ecNumber evidence="7 8">3.1.26.5</ecNumber>
    </recommendedName>
    <alternativeName>
        <fullName evidence="7">Protein C5</fullName>
    </alternativeName>
</protein>